<evidence type="ECO:0000256" key="1">
    <source>
        <dbReference type="ARBA" id="ARBA00022481"/>
    </source>
</evidence>
<keyword evidence="2" id="KW-1133">Transmembrane helix</keyword>
<keyword evidence="6" id="KW-1185">Reference proteome</keyword>
<proteinExistence type="predicted"/>
<reference evidence="3 6" key="2">
    <citation type="submission" date="2021-01" db="EMBL/GenBank/DDBJ databases">
        <title>Whole genome shotgun sequence of Actinoplanes lobatus NBRC 12513.</title>
        <authorList>
            <person name="Komaki H."/>
            <person name="Tamura T."/>
        </authorList>
    </citation>
    <scope>NUCLEOTIDE SEQUENCE [LARGE SCALE GENOMIC DNA]</scope>
    <source>
        <strain evidence="3 6">NBRC 12513</strain>
    </source>
</reference>
<dbReference type="Gene3D" id="3.30.700.10">
    <property type="entry name" value="Glycoprotein, Type 4 Pilin"/>
    <property type="match status" value="1"/>
</dbReference>
<dbReference type="AlphaFoldDB" id="A0A7W7H8Z2"/>
<dbReference type="NCBIfam" id="TIGR02532">
    <property type="entry name" value="IV_pilin_GFxxxE"/>
    <property type="match status" value="1"/>
</dbReference>
<evidence type="ECO:0000313" key="3">
    <source>
        <dbReference type="EMBL" id="GIE41434.1"/>
    </source>
</evidence>
<dbReference type="PROSITE" id="PS00409">
    <property type="entry name" value="PROKAR_NTER_METHYL"/>
    <property type="match status" value="1"/>
</dbReference>
<feature type="transmembrane region" description="Helical" evidence="2">
    <location>
        <begin position="21"/>
        <end position="42"/>
    </location>
</feature>
<dbReference type="InterPro" id="IPR045584">
    <property type="entry name" value="Pilin-like"/>
</dbReference>
<keyword evidence="2" id="KW-0812">Transmembrane</keyword>
<dbReference type="Pfam" id="PF07963">
    <property type="entry name" value="N_methyl"/>
    <property type="match status" value="1"/>
</dbReference>
<keyword evidence="1" id="KW-0488">Methylation</keyword>
<evidence type="ECO:0000256" key="2">
    <source>
        <dbReference type="SAM" id="Phobius"/>
    </source>
</evidence>
<dbReference type="RefSeq" id="WP_188119047.1">
    <property type="nucleotide sequence ID" value="NZ_BOMP01000070.1"/>
</dbReference>
<dbReference type="Proteomes" id="UP000590511">
    <property type="component" value="Unassembled WGS sequence"/>
</dbReference>
<dbReference type="GO" id="GO:0015628">
    <property type="term" value="P:protein secretion by the type II secretion system"/>
    <property type="evidence" value="ECO:0007669"/>
    <property type="project" value="InterPro"/>
</dbReference>
<dbReference type="InterPro" id="IPR000983">
    <property type="entry name" value="Bac_GSPG_pilin"/>
</dbReference>
<accession>A0A7W7H8Z2</accession>
<dbReference type="PANTHER" id="PTHR30093">
    <property type="entry name" value="GENERAL SECRETION PATHWAY PROTEIN G"/>
    <property type="match status" value="1"/>
</dbReference>
<reference evidence="4 5" key="1">
    <citation type="submission" date="2020-08" db="EMBL/GenBank/DDBJ databases">
        <title>Sequencing the genomes of 1000 actinobacteria strains.</title>
        <authorList>
            <person name="Klenk H.-P."/>
        </authorList>
    </citation>
    <scope>NUCLEOTIDE SEQUENCE [LARGE SCALE GENOMIC DNA]</scope>
    <source>
        <strain evidence="4 5">DSM 43150</strain>
    </source>
</reference>
<gene>
    <name evidence="3" type="ORF">Alo02nite_43320</name>
    <name evidence="4" type="ORF">BJ964_000387</name>
</gene>
<dbReference type="Proteomes" id="UP000631312">
    <property type="component" value="Unassembled WGS sequence"/>
</dbReference>
<comment type="caution">
    <text evidence="4">The sequence shown here is derived from an EMBL/GenBank/DDBJ whole genome shotgun (WGS) entry which is preliminary data.</text>
</comment>
<organism evidence="4 5">
    <name type="scientific">Actinoplanes lobatus</name>
    <dbReference type="NCBI Taxonomy" id="113568"/>
    <lineage>
        <taxon>Bacteria</taxon>
        <taxon>Bacillati</taxon>
        <taxon>Actinomycetota</taxon>
        <taxon>Actinomycetes</taxon>
        <taxon>Micromonosporales</taxon>
        <taxon>Micromonosporaceae</taxon>
        <taxon>Actinoplanes</taxon>
    </lineage>
</organism>
<evidence type="ECO:0000313" key="4">
    <source>
        <dbReference type="EMBL" id="MBB4746226.1"/>
    </source>
</evidence>
<keyword evidence="2" id="KW-0472">Membrane</keyword>
<dbReference type="InterPro" id="IPR012902">
    <property type="entry name" value="N_methyl_site"/>
</dbReference>
<protein>
    <submittedName>
        <fullName evidence="4">General secretion pathway protein G</fullName>
    </submittedName>
    <submittedName>
        <fullName evidence="3">Pilus assembly protein PilA</fullName>
    </submittedName>
</protein>
<name>A0A7W7H8Z2_9ACTN</name>
<evidence type="ECO:0000313" key="6">
    <source>
        <dbReference type="Proteomes" id="UP000631312"/>
    </source>
</evidence>
<dbReference type="EMBL" id="BOMP01000070">
    <property type="protein sequence ID" value="GIE41434.1"/>
    <property type="molecule type" value="Genomic_DNA"/>
</dbReference>
<dbReference type="PRINTS" id="PR00813">
    <property type="entry name" value="BCTERIALGSPG"/>
</dbReference>
<dbReference type="EMBL" id="JACHNC010000001">
    <property type="protein sequence ID" value="MBB4746226.1"/>
    <property type="molecule type" value="Genomic_DNA"/>
</dbReference>
<evidence type="ECO:0000313" key="5">
    <source>
        <dbReference type="Proteomes" id="UP000590511"/>
    </source>
</evidence>
<sequence>MLRQRLRAARANDEGFTLIELLIVVVVIGVLSGIIVFGVSAFKDEGKKATCQSNQKTVEVAVQAYYAKNGSYTASLAELKSKGFLKSEPAGITIDATDGTVTAAGC</sequence>
<dbReference type="GO" id="GO:0015627">
    <property type="term" value="C:type II protein secretion system complex"/>
    <property type="evidence" value="ECO:0007669"/>
    <property type="project" value="InterPro"/>
</dbReference>
<dbReference type="SUPFAM" id="SSF54523">
    <property type="entry name" value="Pili subunits"/>
    <property type="match status" value="1"/>
</dbReference>